<dbReference type="InterPro" id="IPR051531">
    <property type="entry name" value="N-acetyltransferase"/>
</dbReference>
<dbReference type="PANTHER" id="PTHR43792:SF1">
    <property type="entry name" value="N-ACETYLTRANSFERASE DOMAIN-CONTAINING PROTEIN"/>
    <property type="match status" value="1"/>
</dbReference>
<dbReference type="Gene3D" id="3.40.630.30">
    <property type="match status" value="1"/>
</dbReference>
<evidence type="ECO:0000259" key="1">
    <source>
        <dbReference type="PROSITE" id="PS51186"/>
    </source>
</evidence>
<dbReference type="AlphaFoldDB" id="A0A212JR11"/>
<dbReference type="SUPFAM" id="SSF55729">
    <property type="entry name" value="Acyl-CoA N-acyltransferases (Nat)"/>
    <property type="match status" value="1"/>
</dbReference>
<dbReference type="PANTHER" id="PTHR43792">
    <property type="entry name" value="GNAT FAMILY, PUTATIVE (AFU_ORTHOLOGUE AFUA_3G00765)-RELATED-RELATED"/>
    <property type="match status" value="1"/>
</dbReference>
<protein>
    <recommendedName>
        <fullName evidence="1">N-acetyltransferase domain-containing protein</fullName>
    </recommendedName>
</protein>
<dbReference type="PROSITE" id="PS51186">
    <property type="entry name" value="GNAT"/>
    <property type="match status" value="1"/>
</dbReference>
<proteinExistence type="predicted"/>
<organism evidence="2">
    <name type="scientific">uncultured Dysgonomonas sp</name>
    <dbReference type="NCBI Taxonomy" id="206096"/>
    <lineage>
        <taxon>Bacteria</taxon>
        <taxon>Pseudomonadati</taxon>
        <taxon>Bacteroidota</taxon>
        <taxon>Bacteroidia</taxon>
        <taxon>Bacteroidales</taxon>
        <taxon>Dysgonomonadaceae</taxon>
        <taxon>Dysgonomonas</taxon>
        <taxon>environmental samples</taxon>
    </lineage>
</organism>
<dbReference type="Pfam" id="PF13302">
    <property type="entry name" value="Acetyltransf_3"/>
    <property type="match status" value="1"/>
</dbReference>
<accession>A0A212JR11</accession>
<reference evidence="2" key="1">
    <citation type="submission" date="2016-04" db="EMBL/GenBank/DDBJ databases">
        <authorList>
            <person name="Evans L.H."/>
            <person name="Alamgir A."/>
            <person name="Owens N."/>
            <person name="Weber N.D."/>
            <person name="Virtaneva K."/>
            <person name="Barbian K."/>
            <person name="Babar A."/>
            <person name="Rosenke K."/>
        </authorList>
    </citation>
    <scope>NUCLEOTIDE SEQUENCE</scope>
    <source>
        <strain evidence="2">86-1</strain>
    </source>
</reference>
<dbReference type="GO" id="GO:0016747">
    <property type="term" value="F:acyltransferase activity, transferring groups other than amino-acyl groups"/>
    <property type="evidence" value="ECO:0007669"/>
    <property type="project" value="InterPro"/>
</dbReference>
<sequence length="177" mass="20062">MNKKISNLILSERVLLRPIAITDADAVFSYRSLAEVAKYQYWEPFTKEQTLDFVNRNSNPDFEKRGEWIGLAIICKNTGKLIGDCALKIEDDGAEIGCNISPEYQNRGFAKETLELLLDYSSKITGVNEIYGITDSENIASIRLMESVGMVRMPAFEERIVCKGIISVEHKYSIIRK</sequence>
<gene>
    <name evidence="2" type="ORF">KL86DYS1_30110</name>
</gene>
<dbReference type="InterPro" id="IPR000182">
    <property type="entry name" value="GNAT_dom"/>
</dbReference>
<dbReference type="InterPro" id="IPR016181">
    <property type="entry name" value="Acyl_CoA_acyltransferase"/>
</dbReference>
<dbReference type="EMBL" id="FLUM01000003">
    <property type="protein sequence ID" value="SBW01862.1"/>
    <property type="molecule type" value="Genomic_DNA"/>
</dbReference>
<feature type="domain" description="N-acetyltransferase" evidence="1">
    <location>
        <begin position="14"/>
        <end position="175"/>
    </location>
</feature>
<name>A0A212JR11_9BACT</name>
<dbReference type="RefSeq" id="WP_296941824.1">
    <property type="nucleotide sequence ID" value="NZ_LT599032.1"/>
</dbReference>
<evidence type="ECO:0000313" key="2">
    <source>
        <dbReference type="EMBL" id="SBW01862.1"/>
    </source>
</evidence>